<proteinExistence type="predicted"/>
<reference evidence="1 2" key="1">
    <citation type="journal article" date="2014" name="Mol. Biol. Evol.">
        <title>Massive expansion of Ubiquitination-related gene families within the Chlamydiae.</title>
        <authorList>
            <person name="Domman D."/>
            <person name="Collingro A."/>
            <person name="Lagkouvardos I."/>
            <person name="Gehre L."/>
            <person name="Weinmaier T."/>
            <person name="Rattei T."/>
            <person name="Subtil A."/>
            <person name="Horn M."/>
        </authorList>
    </citation>
    <scope>NUCLEOTIDE SEQUENCE [LARGE SCALE GENOMIC DNA]</scope>
    <source>
        <strain evidence="1 2">EI2</strain>
    </source>
</reference>
<dbReference type="Proteomes" id="UP000031465">
    <property type="component" value="Unassembled WGS sequence"/>
</dbReference>
<sequence length="50" mass="5820">MVDSIKIGYAEKNFNTNLRFKGFKSSKNQATKIVYRINKKIKPLFLKNPS</sequence>
<evidence type="ECO:0000313" key="1">
    <source>
        <dbReference type="EMBL" id="KIC72915.1"/>
    </source>
</evidence>
<evidence type="ECO:0000313" key="2">
    <source>
        <dbReference type="Proteomes" id="UP000031465"/>
    </source>
</evidence>
<name>A0A0C1JNU8_9BACT</name>
<dbReference type="AlphaFoldDB" id="A0A0C1JNU8"/>
<dbReference type="EMBL" id="JSAN01000045">
    <property type="protein sequence ID" value="KIC72915.1"/>
    <property type="molecule type" value="Genomic_DNA"/>
</dbReference>
<organism evidence="1 2">
    <name type="scientific">Candidatus Protochlamydia amoebophila</name>
    <dbReference type="NCBI Taxonomy" id="362787"/>
    <lineage>
        <taxon>Bacteria</taxon>
        <taxon>Pseudomonadati</taxon>
        <taxon>Chlamydiota</taxon>
        <taxon>Chlamydiia</taxon>
        <taxon>Parachlamydiales</taxon>
        <taxon>Parachlamydiaceae</taxon>
        <taxon>Candidatus Protochlamydia</taxon>
    </lineage>
</organism>
<protein>
    <submittedName>
        <fullName evidence="1">Uncharacterized protein</fullName>
    </submittedName>
</protein>
<accession>A0A0C1JNU8</accession>
<gene>
    <name evidence="1" type="ORF">DB44_BY00380</name>
</gene>
<comment type="caution">
    <text evidence="1">The sequence shown here is derived from an EMBL/GenBank/DDBJ whole genome shotgun (WGS) entry which is preliminary data.</text>
</comment>